<evidence type="ECO:0000256" key="2">
    <source>
        <dbReference type="ARBA" id="ARBA00013147"/>
    </source>
</evidence>
<gene>
    <name evidence="9" type="primary">NDAI0G01530</name>
    <name evidence="9" type="ordered locus">NDAI_0G01530</name>
</gene>
<evidence type="ECO:0000256" key="3">
    <source>
        <dbReference type="ARBA" id="ARBA00022605"/>
    </source>
</evidence>
<dbReference type="PANTHER" id="PTHR21022:SF19">
    <property type="entry name" value="PREPHENATE DEHYDRATASE-RELATED"/>
    <property type="match status" value="1"/>
</dbReference>
<evidence type="ECO:0000313" key="9">
    <source>
        <dbReference type="EMBL" id="CCD25929.2"/>
    </source>
</evidence>
<keyword evidence="5" id="KW-0584">Phenylalanine biosynthesis</keyword>
<dbReference type="GeneID" id="11497325"/>
<dbReference type="PANTHER" id="PTHR21022">
    <property type="entry name" value="PREPHENATE DEHYDRATASE P PROTEIN"/>
    <property type="match status" value="1"/>
</dbReference>
<dbReference type="Gene3D" id="3.40.190.10">
    <property type="entry name" value="Periplasmic binding protein-like II"/>
    <property type="match status" value="2"/>
</dbReference>
<dbReference type="GO" id="GO:0004664">
    <property type="term" value="F:prephenate dehydratase activity"/>
    <property type="evidence" value="ECO:0007669"/>
    <property type="project" value="UniProtKB-EC"/>
</dbReference>
<dbReference type="InterPro" id="IPR045865">
    <property type="entry name" value="ACT-like_dom_sf"/>
</dbReference>
<dbReference type="OrthoDB" id="983542at2759"/>
<protein>
    <recommendedName>
        <fullName evidence="2">prephenate dehydratase</fullName>
        <ecNumber evidence="2">4.2.1.51</ecNumber>
    </recommendedName>
</protein>
<dbReference type="InterPro" id="IPR002912">
    <property type="entry name" value="ACT_dom"/>
</dbReference>
<evidence type="ECO:0000256" key="1">
    <source>
        <dbReference type="ARBA" id="ARBA00004741"/>
    </source>
</evidence>
<keyword evidence="6" id="KW-0456">Lyase</keyword>
<dbReference type="Pfam" id="PF00800">
    <property type="entry name" value="PDT"/>
    <property type="match status" value="2"/>
</dbReference>
<dbReference type="SUPFAM" id="SSF55021">
    <property type="entry name" value="ACT-like"/>
    <property type="match status" value="1"/>
</dbReference>
<dbReference type="eggNOG" id="KOG2797">
    <property type="taxonomic scope" value="Eukaryota"/>
</dbReference>
<dbReference type="GO" id="GO:0009094">
    <property type="term" value="P:L-phenylalanine biosynthetic process"/>
    <property type="evidence" value="ECO:0007669"/>
    <property type="project" value="UniProtKB-UniPathway"/>
</dbReference>
<evidence type="ECO:0000256" key="5">
    <source>
        <dbReference type="ARBA" id="ARBA00023222"/>
    </source>
</evidence>
<dbReference type="GO" id="GO:0005737">
    <property type="term" value="C:cytoplasm"/>
    <property type="evidence" value="ECO:0007669"/>
    <property type="project" value="TreeGrafter"/>
</dbReference>
<dbReference type="InterPro" id="IPR008242">
    <property type="entry name" value="Chor_mutase/pphenate_deHydtase"/>
</dbReference>
<dbReference type="EMBL" id="HE580273">
    <property type="protein sequence ID" value="CCD25929.2"/>
    <property type="molecule type" value="Genomic_DNA"/>
</dbReference>
<dbReference type="EC" id="4.2.1.51" evidence="2"/>
<dbReference type="STRING" id="1071378.G0WDR8"/>
<evidence type="ECO:0000259" key="7">
    <source>
        <dbReference type="PROSITE" id="PS51171"/>
    </source>
</evidence>
<dbReference type="CDD" id="cd13532">
    <property type="entry name" value="PBP2_PDT_like"/>
    <property type="match status" value="1"/>
</dbReference>
<dbReference type="CDD" id="cd04905">
    <property type="entry name" value="ACT_CM-PDT"/>
    <property type="match status" value="1"/>
</dbReference>
<feature type="domain" description="Prephenate dehydratase" evidence="7">
    <location>
        <begin position="11"/>
        <end position="227"/>
    </location>
</feature>
<dbReference type="AlphaFoldDB" id="G0WDR8"/>
<accession>G0WDR8</accession>
<dbReference type="KEGG" id="ndi:NDAI_0G01530"/>
<evidence type="ECO:0000313" key="10">
    <source>
        <dbReference type="Proteomes" id="UP000000689"/>
    </source>
</evidence>
<dbReference type="PIRSF" id="PIRSF001500">
    <property type="entry name" value="Chor_mut_pdt_Ppr"/>
    <property type="match status" value="1"/>
</dbReference>
<dbReference type="HOGENOM" id="CLU_035008_4_2_1"/>
<dbReference type="InterPro" id="IPR001086">
    <property type="entry name" value="Preph_deHydtase"/>
</dbReference>
<dbReference type="OMA" id="NERYYAH"/>
<evidence type="ECO:0000256" key="4">
    <source>
        <dbReference type="ARBA" id="ARBA00023141"/>
    </source>
</evidence>
<keyword evidence="3" id="KW-0028">Amino-acid biosynthesis</keyword>
<name>G0WDR8_NAUDC</name>
<dbReference type="SUPFAM" id="SSF53850">
    <property type="entry name" value="Periplasmic binding protein-like II"/>
    <property type="match status" value="1"/>
</dbReference>
<sequence>MNDGVTKTKLKVLFLGPKGTYSHQAALQHFGHLCDSSIYFVPTRSIPQCFDDLEKDTSVNYSSCPLRVILLMDKWFFSYALLRDQMIQSKNKIHNRIITPLEVVGEQYVSISHCLISPVTFPKGDNLSNYNHVKIYSHPQVWGQVSLYLTDLKAKYRHMKFECIDTTSTSEAVRIALETQNNGTQDSKVLNLAIASQTAANLFNGVIIDNEINDKKGNTTRFLVLQRRDSNKGTRLHKKGMESDNANLNINFTTFTARKDDPGSLVDILMILKSHSLNMCSISSRPCNRGLDGRNWHYIFFIEYYNFSEHIDWEKFHEEFDKHCLEWCLWGSFPRNERYYAHVDKQ</sequence>
<evidence type="ECO:0000259" key="8">
    <source>
        <dbReference type="PROSITE" id="PS51671"/>
    </source>
</evidence>
<evidence type="ECO:0000256" key="6">
    <source>
        <dbReference type="ARBA" id="ARBA00023239"/>
    </source>
</evidence>
<keyword evidence="10" id="KW-1185">Reference proteome</keyword>
<dbReference type="PROSITE" id="PS51171">
    <property type="entry name" value="PREPHENATE_DEHYDR_3"/>
    <property type="match status" value="1"/>
</dbReference>
<feature type="domain" description="ACT" evidence="8">
    <location>
        <begin position="253"/>
        <end position="330"/>
    </location>
</feature>
<dbReference type="PROSITE" id="PS51671">
    <property type="entry name" value="ACT"/>
    <property type="match status" value="1"/>
</dbReference>
<dbReference type="RefSeq" id="XP_003671172.2">
    <property type="nucleotide sequence ID" value="XM_003671124.2"/>
</dbReference>
<dbReference type="Gene3D" id="3.30.70.260">
    <property type="match status" value="1"/>
</dbReference>
<dbReference type="Proteomes" id="UP000000689">
    <property type="component" value="Chromosome 7"/>
</dbReference>
<comment type="pathway">
    <text evidence="1">Amino-acid biosynthesis; L-phenylalanine biosynthesis; phenylpyruvate from prephenate: step 1/1.</text>
</comment>
<organism evidence="9 10">
    <name type="scientific">Naumovozyma dairenensis (strain ATCC 10597 / BCRC 20456 / CBS 421 / NBRC 0211 / NRRL Y-12639)</name>
    <name type="common">Saccharomyces dairenensis</name>
    <dbReference type="NCBI Taxonomy" id="1071378"/>
    <lineage>
        <taxon>Eukaryota</taxon>
        <taxon>Fungi</taxon>
        <taxon>Dikarya</taxon>
        <taxon>Ascomycota</taxon>
        <taxon>Saccharomycotina</taxon>
        <taxon>Saccharomycetes</taxon>
        <taxon>Saccharomycetales</taxon>
        <taxon>Saccharomycetaceae</taxon>
        <taxon>Naumovozyma</taxon>
    </lineage>
</organism>
<proteinExistence type="predicted"/>
<reference evidence="9 10" key="1">
    <citation type="journal article" date="2011" name="Proc. Natl. Acad. Sci. U.S.A.">
        <title>Evolutionary erosion of yeast sex chromosomes by mating-type switching accidents.</title>
        <authorList>
            <person name="Gordon J.L."/>
            <person name="Armisen D."/>
            <person name="Proux-Wera E."/>
            <person name="Oheigeartaigh S.S."/>
            <person name="Byrne K.P."/>
            <person name="Wolfe K.H."/>
        </authorList>
    </citation>
    <scope>NUCLEOTIDE SEQUENCE [LARGE SCALE GENOMIC DNA]</scope>
    <source>
        <strain evidence="10">ATCC 10597 / BCRC 20456 / CBS 421 / NBRC 0211 / NRRL Y-12639</strain>
    </source>
</reference>
<keyword evidence="4" id="KW-0057">Aromatic amino acid biosynthesis</keyword>
<dbReference type="UniPathway" id="UPA00121">
    <property type="reaction ID" value="UER00345"/>
</dbReference>